<sequence>MRPSLAFSSAFLAATLALSVFPACSDGGGSAGNGGAGGSGGSGGSGGTGGTGGSGGGNPDACSAAGKWQITYEQDADGCVPAGDLLTVTPNASDVSISVTFEGDDTAPMHSCNPEPPMPASYTATGSVSADGCTLTLKSDTSYCFSGEDQCEKREITLVLAGDDATGTLVYSKCGCPTPGAGPITAKATAKRVP</sequence>
<name>A0A9X3XFF5_9BACT</name>
<evidence type="ECO:0000313" key="3">
    <source>
        <dbReference type="EMBL" id="MDC3988048.1"/>
    </source>
</evidence>
<gene>
    <name evidence="3" type="ORF">KEG57_46710</name>
</gene>
<feature type="signal peptide" evidence="2">
    <location>
        <begin position="1"/>
        <end position="25"/>
    </location>
</feature>
<feature type="region of interest" description="Disordered" evidence="1">
    <location>
        <begin position="33"/>
        <end position="58"/>
    </location>
</feature>
<organism evidence="3 4">
    <name type="scientific">Polyangium jinanense</name>
    <dbReference type="NCBI Taxonomy" id="2829994"/>
    <lineage>
        <taxon>Bacteria</taxon>
        <taxon>Pseudomonadati</taxon>
        <taxon>Myxococcota</taxon>
        <taxon>Polyangia</taxon>
        <taxon>Polyangiales</taxon>
        <taxon>Polyangiaceae</taxon>
        <taxon>Polyangium</taxon>
    </lineage>
</organism>
<evidence type="ECO:0008006" key="5">
    <source>
        <dbReference type="Google" id="ProtNLM"/>
    </source>
</evidence>
<feature type="chain" id="PRO_5040838920" description="Lipoprotein" evidence="2">
    <location>
        <begin position="26"/>
        <end position="194"/>
    </location>
</feature>
<comment type="caution">
    <text evidence="3">The sequence shown here is derived from an EMBL/GenBank/DDBJ whole genome shotgun (WGS) entry which is preliminary data.</text>
</comment>
<dbReference type="EMBL" id="JAGTJJ010000063">
    <property type="protein sequence ID" value="MDC3988048.1"/>
    <property type="molecule type" value="Genomic_DNA"/>
</dbReference>
<evidence type="ECO:0000313" key="4">
    <source>
        <dbReference type="Proteomes" id="UP001151081"/>
    </source>
</evidence>
<dbReference type="RefSeq" id="WP_272425861.1">
    <property type="nucleotide sequence ID" value="NZ_JAGTJJ010000063.1"/>
</dbReference>
<dbReference type="Proteomes" id="UP001151081">
    <property type="component" value="Unassembled WGS sequence"/>
</dbReference>
<protein>
    <recommendedName>
        <fullName evidence="5">Lipoprotein</fullName>
    </recommendedName>
</protein>
<reference evidence="3 4" key="1">
    <citation type="submission" date="2021-04" db="EMBL/GenBank/DDBJ databases">
        <title>Genome analysis of Polyangium sp.</title>
        <authorList>
            <person name="Li Y."/>
            <person name="Wang J."/>
        </authorList>
    </citation>
    <scope>NUCLEOTIDE SEQUENCE [LARGE SCALE GENOMIC DNA]</scope>
    <source>
        <strain evidence="3 4">SDU14</strain>
    </source>
</reference>
<evidence type="ECO:0000256" key="2">
    <source>
        <dbReference type="SAM" id="SignalP"/>
    </source>
</evidence>
<dbReference type="AlphaFoldDB" id="A0A9X3XFF5"/>
<accession>A0A9X3XFF5</accession>
<evidence type="ECO:0000256" key="1">
    <source>
        <dbReference type="SAM" id="MobiDB-lite"/>
    </source>
</evidence>
<proteinExistence type="predicted"/>
<keyword evidence="2" id="KW-0732">Signal</keyword>
<keyword evidence="4" id="KW-1185">Reference proteome</keyword>